<sequence length="145" mass="15276">ATSTQSVGKVSKDKKALPTPLTPLRRRSCDAQNSDVLAQVILQQVYHAAAYDQPSEISKSLSQSSASSVCSTTTSSVEVVTEKQNVASTAPAAARRKKTVSAPVARAAAPAKHQPPSAPSVRKAERRRPQRATGDATPQGSLWQS</sequence>
<feature type="compositionally biased region" description="Low complexity" evidence="1">
    <location>
        <begin position="55"/>
        <end position="79"/>
    </location>
</feature>
<comment type="caution">
    <text evidence="2">The sequence shown here is derived from an EMBL/GenBank/DDBJ whole genome shotgun (WGS) entry which is preliminary data.</text>
</comment>
<evidence type="ECO:0000256" key="1">
    <source>
        <dbReference type="SAM" id="MobiDB-lite"/>
    </source>
</evidence>
<feature type="region of interest" description="Disordered" evidence="1">
    <location>
        <begin position="1"/>
        <end position="30"/>
    </location>
</feature>
<proteinExistence type="predicted"/>
<evidence type="ECO:0000313" key="2">
    <source>
        <dbReference type="EMBL" id="CAE8607776.1"/>
    </source>
</evidence>
<dbReference type="AlphaFoldDB" id="A0A813F2L4"/>
<gene>
    <name evidence="2" type="ORF">PGLA1383_LOCUS25682</name>
</gene>
<feature type="region of interest" description="Disordered" evidence="1">
    <location>
        <begin position="53"/>
        <end position="145"/>
    </location>
</feature>
<keyword evidence="3" id="KW-1185">Reference proteome</keyword>
<dbReference type="EMBL" id="CAJNNV010022072">
    <property type="protein sequence ID" value="CAE8607776.1"/>
    <property type="molecule type" value="Genomic_DNA"/>
</dbReference>
<dbReference type="Proteomes" id="UP000654075">
    <property type="component" value="Unassembled WGS sequence"/>
</dbReference>
<reference evidence="2" key="1">
    <citation type="submission" date="2021-02" db="EMBL/GenBank/DDBJ databases">
        <authorList>
            <person name="Dougan E. K."/>
            <person name="Rhodes N."/>
            <person name="Thang M."/>
            <person name="Chan C."/>
        </authorList>
    </citation>
    <scope>NUCLEOTIDE SEQUENCE</scope>
</reference>
<name>A0A813F2L4_POLGL</name>
<organism evidence="2 3">
    <name type="scientific">Polarella glacialis</name>
    <name type="common">Dinoflagellate</name>
    <dbReference type="NCBI Taxonomy" id="89957"/>
    <lineage>
        <taxon>Eukaryota</taxon>
        <taxon>Sar</taxon>
        <taxon>Alveolata</taxon>
        <taxon>Dinophyceae</taxon>
        <taxon>Suessiales</taxon>
        <taxon>Suessiaceae</taxon>
        <taxon>Polarella</taxon>
    </lineage>
</organism>
<feature type="non-terminal residue" evidence="2">
    <location>
        <position position="145"/>
    </location>
</feature>
<feature type="non-terminal residue" evidence="2">
    <location>
        <position position="1"/>
    </location>
</feature>
<feature type="compositionally biased region" description="Low complexity" evidence="1">
    <location>
        <begin position="102"/>
        <end position="115"/>
    </location>
</feature>
<evidence type="ECO:0000313" key="3">
    <source>
        <dbReference type="Proteomes" id="UP000654075"/>
    </source>
</evidence>
<feature type="compositionally biased region" description="Polar residues" evidence="1">
    <location>
        <begin position="136"/>
        <end position="145"/>
    </location>
</feature>
<protein>
    <submittedName>
        <fullName evidence="2">Uncharacterized protein</fullName>
    </submittedName>
</protein>
<accession>A0A813F2L4</accession>